<evidence type="ECO:0000313" key="2">
    <source>
        <dbReference type="Proteomes" id="UP001054945"/>
    </source>
</evidence>
<protein>
    <submittedName>
        <fullName evidence="1">Uncharacterized protein</fullName>
    </submittedName>
</protein>
<sequence>MYCDVMPTHQCLPGNKNCYISSQAGFHGNEMNMSESPFERVRHLERIHTYDVTASLLHQSGSSPFTGRDVNPISQAWWSKLRDSNSTDIHVNRLNCGRNRIVSQTELRMIIPCSSSANGGGRGHSG</sequence>
<accession>A0AAV4MK77</accession>
<organism evidence="1 2">
    <name type="scientific">Caerostris extrusa</name>
    <name type="common">Bark spider</name>
    <name type="synonym">Caerostris bankana</name>
    <dbReference type="NCBI Taxonomy" id="172846"/>
    <lineage>
        <taxon>Eukaryota</taxon>
        <taxon>Metazoa</taxon>
        <taxon>Ecdysozoa</taxon>
        <taxon>Arthropoda</taxon>
        <taxon>Chelicerata</taxon>
        <taxon>Arachnida</taxon>
        <taxon>Araneae</taxon>
        <taxon>Araneomorphae</taxon>
        <taxon>Entelegynae</taxon>
        <taxon>Araneoidea</taxon>
        <taxon>Araneidae</taxon>
        <taxon>Caerostris</taxon>
    </lineage>
</organism>
<evidence type="ECO:0000313" key="1">
    <source>
        <dbReference type="EMBL" id="GIX72200.1"/>
    </source>
</evidence>
<dbReference type="AlphaFoldDB" id="A0AAV4MK77"/>
<keyword evidence="2" id="KW-1185">Reference proteome</keyword>
<dbReference type="EMBL" id="BPLR01019828">
    <property type="protein sequence ID" value="GIX72200.1"/>
    <property type="molecule type" value="Genomic_DNA"/>
</dbReference>
<proteinExistence type="predicted"/>
<reference evidence="1 2" key="1">
    <citation type="submission" date="2021-06" db="EMBL/GenBank/DDBJ databases">
        <title>Caerostris extrusa draft genome.</title>
        <authorList>
            <person name="Kono N."/>
            <person name="Arakawa K."/>
        </authorList>
    </citation>
    <scope>NUCLEOTIDE SEQUENCE [LARGE SCALE GENOMIC DNA]</scope>
</reference>
<name>A0AAV4MK77_CAEEX</name>
<gene>
    <name evidence="1" type="ORF">CEXT_66671</name>
</gene>
<dbReference type="Proteomes" id="UP001054945">
    <property type="component" value="Unassembled WGS sequence"/>
</dbReference>
<comment type="caution">
    <text evidence="1">The sequence shown here is derived from an EMBL/GenBank/DDBJ whole genome shotgun (WGS) entry which is preliminary data.</text>
</comment>